<name>A0A1Q9EJW0_SYMMI</name>
<proteinExistence type="predicted"/>
<dbReference type="OrthoDB" id="418508at2759"/>
<protein>
    <recommendedName>
        <fullName evidence="4">Protein NLRC3</fullName>
    </recommendedName>
</protein>
<evidence type="ECO:0000256" key="1">
    <source>
        <dbReference type="SAM" id="MobiDB-lite"/>
    </source>
</evidence>
<keyword evidence="3" id="KW-1185">Reference proteome</keyword>
<reference evidence="2 3" key="1">
    <citation type="submission" date="2016-02" db="EMBL/GenBank/DDBJ databases">
        <title>Genome analysis of coral dinoflagellate symbionts highlights evolutionary adaptations to a symbiotic lifestyle.</title>
        <authorList>
            <person name="Aranda M."/>
            <person name="Li Y."/>
            <person name="Liew Y.J."/>
            <person name="Baumgarten S."/>
            <person name="Simakov O."/>
            <person name="Wilson M."/>
            <person name="Piel J."/>
            <person name="Ashoor H."/>
            <person name="Bougouffa S."/>
            <person name="Bajic V.B."/>
            <person name="Ryu T."/>
            <person name="Ravasi T."/>
            <person name="Bayer T."/>
            <person name="Micklem G."/>
            <person name="Kim H."/>
            <person name="Bhak J."/>
            <person name="Lajeunesse T.C."/>
            <person name="Voolstra C.R."/>
        </authorList>
    </citation>
    <scope>NUCLEOTIDE SEQUENCE [LARGE SCALE GENOMIC DNA]</scope>
    <source>
        <strain evidence="2 3">CCMP2467</strain>
    </source>
</reference>
<evidence type="ECO:0000313" key="2">
    <source>
        <dbReference type="EMBL" id="OLQ07700.1"/>
    </source>
</evidence>
<gene>
    <name evidence="2" type="ORF">AK812_SmicGene8896</name>
</gene>
<feature type="region of interest" description="Disordered" evidence="1">
    <location>
        <begin position="156"/>
        <end position="205"/>
    </location>
</feature>
<dbReference type="SUPFAM" id="SSF52047">
    <property type="entry name" value="RNI-like"/>
    <property type="match status" value="1"/>
</dbReference>
<organism evidence="2 3">
    <name type="scientific">Symbiodinium microadriaticum</name>
    <name type="common">Dinoflagellate</name>
    <name type="synonym">Zooxanthella microadriatica</name>
    <dbReference type="NCBI Taxonomy" id="2951"/>
    <lineage>
        <taxon>Eukaryota</taxon>
        <taxon>Sar</taxon>
        <taxon>Alveolata</taxon>
        <taxon>Dinophyceae</taxon>
        <taxon>Suessiales</taxon>
        <taxon>Symbiodiniaceae</taxon>
        <taxon>Symbiodinium</taxon>
    </lineage>
</organism>
<accession>A0A1Q9EJW0</accession>
<dbReference type="Gene3D" id="3.80.10.10">
    <property type="entry name" value="Ribonuclease Inhibitor"/>
    <property type="match status" value="1"/>
</dbReference>
<dbReference type="EMBL" id="LSRX01000133">
    <property type="protein sequence ID" value="OLQ07700.1"/>
    <property type="molecule type" value="Genomic_DNA"/>
</dbReference>
<dbReference type="AlphaFoldDB" id="A0A1Q9EJW0"/>
<feature type="compositionally biased region" description="Polar residues" evidence="1">
    <location>
        <begin position="160"/>
        <end position="179"/>
    </location>
</feature>
<evidence type="ECO:0008006" key="4">
    <source>
        <dbReference type="Google" id="ProtNLM"/>
    </source>
</evidence>
<evidence type="ECO:0000313" key="3">
    <source>
        <dbReference type="Proteomes" id="UP000186817"/>
    </source>
</evidence>
<sequence length="205" mass="21979">MPPSLFSNCMDMCRFTHRNDSALVKELQEKIFLQKAQETTKLNLQLPDDEVPVLCAALPYFGNLDVVIIRDTKLGCEGARRIVESGSRHIHLDACQLGDEEALAIAAALETSTGVDQLTLRHTQISSLGVEALRAATKIFGAVCINLDEQKISGGVAQSVGPTSSMETTDTLRNLSFVSVETPPSPPPRKSNESSLAASSPNGDA</sequence>
<comment type="caution">
    <text evidence="2">The sequence shown here is derived from an EMBL/GenBank/DDBJ whole genome shotgun (WGS) entry which is preliminary data.</text>
</comment>
<dbReference type="Proteomes" id="UP000186817">
    <property type="component" value="Unassembled WGS sequence"/>
</dbReference>
<feature type="compositionally biased region" description="Polar residues" evidence="1">
    <location>
        <begin position="193"/>
        <end position="205"/>
    </location>
</feature>
<dbReference type="InterPro" id="IPR032675">
    <property type="entry name" value="LRR_dom_sf"/>
</dbReference>